<dbReference type="PATRIC" id="fig|414004.10.peg.90"/>
<dbReference type="HOGENOM" id="CLU_3263626_0_0_2"/>
<dbReference type="Proteomes" id="UP000000758">
    <property type="component" value="Chromosome"/>
</dbReference>
<proteinExistence type="predicted"/>
<dbReference type="STRING" id="414004.CENSYa_0101"/>
<sequence>MEMAEIDGGVVLNFSGNNVKQLVSTIDEVLEHVQLALEATV</sequence>
<name>A0RTS9_CENSY</name>
<evidence type="ECO:0000313" key="1">
    <source>
        <dbReference type="EMBL" id="ABK76746.1"/>
    </source>
</evidence>
<dbReference type="AlphaFoldDB" id="A0RTS9"/>
<keyword evidence="2" id="KW-1185">Reference proteome</keyword>
<organism evidence="1 2">
    <name type="scientific">Cenarchaeum symbiosum (strain A)</name>
    <dbReference type="NCBI Taxonomy" id="414004"/>
    <lineage>
        <taxon>Archaea</taxon>
        <taxon>Nitrososphaerota</taxon>
        <taxon>Candidatus Cenarchaeales</taxon>
        <taxon>Candidatus Cenarchaeaceae</taxon>
        <taxon>Candidatus Cenarchaeum</taxon>
    </lineage>
</organism>
<protein>
    <submittedName>
        <fullName evidence="1">Uncharacterized protein</fullName>
    </submittedName>
</protein>
<evidence type="ECO:0000313" key="2">
    <source>
        <dbReference type="Proteomes" id="UP000000758"/>
    </source>
</evidence>
<dbReference type="KEGG" id="csy:CENSYa_0101"/>
<dbReference type="EMBL" id="DP000238">
    <property type="protein sequence ID" value="ABK76746.1"/>
    <property type="molecule type" value="Genomic_DNA"/>
</dbReference>
<dbReference type="EnsemblBacteria" id="ABK76746">
    <property type="protein sequence ID" value="ABK76746"/>
    <property type="gene ID" value="CENSYa_0101"/>
</dbReference>
<reference evidence="1 2" key="1">
    <citation type="journal article" date="2006" name="Proc. Natl. Acad. Sci. U.S.A.">
        <title>Genomic analysis of the uncultivated marine crenarchaeote Cenarchaeum symbiosum.</title>
        <authorList>
            <person name="Hallam S.J."/>
            <person name="Konstantinidis K.T."/>
            <person name="Putnam N."/>
            <person name="Schleper C."/>
            <person name="Watanabe Y."/>
            <person name="Sugahara J."/>
            <person name="Preston C."/>
            <person name="de la Torre J."/>
            <person name="Richardson P.M."/>
            <person name="DeLong E.F."/>
        </authorList>
    </citation>
    <scope>NUCLEOTIDE SEQUENCE [LARGE SCALE GENOMIC DNA]</scope>
    <source>
        <strain evidence="2">A</strain>
    </source>
</reference>
<gene>
    <name evidence="1" type="ordered locus">CENSYa_0101</name>
</gene>
<accession>A0RTS9</accession>